<dbReference type="InterPro" id="IPR029058">
    <property type="entry name" value="AB_hydrolase_fold"/>
</dbReference>
<dbReference type="OrthoDB" id="9812672at2"/>
<dbReference type="EMBL" id="CP031093">
    <property type="protein sequence ID" value="QCF27975.1"/>
    <property type="molecule type" value="Genomic_DNA"/>
</dbReference>
<dbReference type="InterPro" id="IPR041127">
    <property type="entry name" value="PET_hydrolase/cutinase-like"/>
</dbReference>
<evidence type="ECO:0000313" key="2">
    <source>
        <dbReference type="EMBL" id="QCF27975.1"/>
    </source>
</evidence>
<name>A0A4P7XLW2_9ALTE</name>
<dbReference type="KEGG" id="hmi:soil367_15080"/>
<evidence type="ECO:0000259" key="1">
    <source>
        <dbReference type="Pfam" id="PF12740"/>
    </source>
</evidence>
<dbReference type="Gene3D" id="3.40.50.1820">
    <property type="entry name" value="alpha/beta hydrolase"/>
    <property type="match status" value="1"/>
</dbReference>
<sequence length="246" mass="25426">MSPGGGATTDTFADYAVAGPHAVMSEASGSTCTVFRPVTLTDDHPVILWGNGTSTQVSAYSEGLEHWASWGYVVVAANTSNAGTGEQMLDCLDGISGSAIADSLDLTRVGTTGHSQGGGGSLMAGRDERITATAPIQPYVVGLGHDSASQGDQTGPMLLLSGSSDFVASPSRNQAPVYQAANVPVFWANSQGTSHFAPIGDLGVYRGITTAWWDYQLKGDQDAADLFAGPCLGCDAEGWDVQRKGF</sequence>
<dbReference type="Pfam" id="PF12740">
    <property type="entry name" value="PETase"/>
    <property type="match status" value="1"/>
</dbReference>
<keyword evidence="3" id="KW-1185">Reference proteome</keyword>
<gene>
    <name evidence="2" type="ORF">soil367_15080</name>
</gene>
<evidence type="ECO:0000313" key="3">
    <source>
        <dbReference type="Proteomes" id="UP000298049"/>
    </source>
</evidence>
<accession>A0A4P7XLW2</accession>
<organism evidence="2 3">
    <name type="scientific">Hydrocarboniclastica marina</name>
    <dbReference type="NCBI Taxonomy" id="2259620"/>
    <lineage>
        <taxon>Bacteria</taxon>
        <taxon>Pseudomonadati</taxon>
        <taxon>Pseudomonadota</taxon>
        <taxon>Gammaproteobacteria</taxon>
        <taxon>Alteromonadales</taxon>
        <taxon>Alteromonadaceae</taxon>
        <taxon>Hydrocarboniclastica</taxon>
    </lineage>
</organism>
<keyword evidence="2" id="KW-0378">Hydrolase</keyword>
<dbReference type="PANTHER" id="PTHR33428">
    <property type="entry name" value="CHLOROPHYLLASE-2, CHLOROPLASTIC"/>
    <property type="match status" value="1"/>
</dbReference>
<dbReference type="Proteomes" id="UP000298049">
    <property type="component" value="Chromosome"/>
</dbReference>
<reference evidence="2 3" key="1">
    <citation type="submission" date="2018-07" db="EMBL/GenBank/DDBJ databases">
        <title>Marsedoiliclastica nanhaica gen. nov. sp. nov., a novel marine hydrocarbonoclastic bacterium isolated from an in-situ enriched hydrocarbon-degrading consortium in deep-sea sediment.</title>
        <authorList>
            <person name="Dong C."/>
            <person name="Ma T."/>
            <person name="Liu R."/>
            <person name="Shao Z."/>
        </authorList>
    </citation>
    <scope>NUCLEOTIDE SEQUENCE [LARGE SCALE GENOMIC DNA]</scope>
    <source>
        <strain evidence="3">soil36-7</strain>
    </source>
</reference>
<dbReference type="GO" id="GO:0016787">
    <property type="term" value="F:hydrolase activity"/>
    <property type="evidence" value="ECO:0007669"/>
    <property type="project" value="UniProtKB-KW"/>
</dbReference>
<dbReference type="PANTHER" id="PTHR33428:SF14">
    <property type="entry name" value="CARBOXYLESTERASE TYPE B DOMAIN-CONTAINING PROTEIN"/>
    <property type="match status" value="1"/>
</dbReference>
<dbReference type="SUPFAM" id="SSF53474">
    <property type="entry name" value="alpha/beta-Hydrolases"/>
    <property type="match status" value="1"/>
</dbReference>
<feature type="domain" description="PET hydrolase/cutinase-like" evidence="1">
    <location>
        <begin position="16"/>
        <end position="198"/>
    </location>
</feature>
<dbReference type="AlphaFoldDB" id="A0A4P7XLW2"/>
<protein>
    <submittedName>
        <fullName evidence="2">Alpha/beta hydrolase</fullName>
    </submittedName>
</protein>
<proteinExistence type="predicted"/>